<feature type="compositionally biased region" description="Low complexity" evidence="1">
    <location>
        <begin position="12"/>
        <end position="31"/>
    </location>
</feature>
<comment type="caution">
    <text evidence="2">The sequence shown here is derived from an EMBL/GenBank/DDBJ whole genome shotgun (WGS) entry which is preliminary data.</text>
</comment>
<accession>A0A9N9HK47</accession>
<dbReference type="EMBL" id="CAJVPQ010007430">
    <property type="protein sequence ID" value="CAG8696552.1"/>
    <property type="molecule type" value="Genomic_DNA"/>
</dbReference>
<feature type="non-terminal residue" evidence="2">
    <location>
        <position position="66"/>
    </location>
</feature>
<proteinExistence type="predicted"/>
<feature type="compositionally biased region" description="Polar residues" evidence="1">
    <location>
        <begin position="1"/>
        <end position="11"/>
    </location>
</feature>
<feature type="region of interest" description="Disordered" evidence="1">
    <location>
        <begin position="1"/>
        <end position="31"/>
    </location>
</feature>
<evidence type="ECO:0000313" key="3">
    <source>
        <dbReference type="Proteomes" id="UP000789570"/>
    </source>
</evidence>
<protein>
    <submittedName>
        <fullName evidence="2">12081_t:CDS:1</fullName>
    </submittedName>
</protein>
<evidence type="ECO:0000256" key="1">
    <source>
        <dbReference type="SAM" id="MobiDB-lite"/>
    </source>
</evidence>
<evidence type="ECO:0000313" key="2">
    <source>
        <dbReference type="EMBL" id="CAG8696552.1"/>
    </source>
</evidence>
<gene>
    <name evidence="2" type="ORF">FCALED_LOCUS13253</name>
</gene>
<reference evidence="2" key="1">
    <citation type="submission" date="2021-06" db="EMBL/GenBank/DDBJ databases">
        <authorList>
            <person name="Kallberg Y."/>
            <person name="Tangrot J."/>
            <person name="Rosling A."/>
        </authorList>
    </citation>
    <scope>NUCLEOTIDE SEQUENCE</scope>
    <source>
        <strain evidence="2">UK204</strain>
    </source>
</reference>
<dbReference type="AlphaFoldDB" id="A0A9N9HK47"/>
<sequence length="66" mass="7094">MGYQNVTTKGISQSTTSVPNSQPSNNTNTSQPILTLQPVIVSVGTILTFKGGNQDPVEWLEAFERA</sequence>
<name>A0A9N9HK47_9GLOM</name>
<organism evidence="2 3">
    <name type="scientific">Funneliformis caledonium</name>
    <dbReference type="NCBI Taxonomy" id="1117310"/>
    <lineage>
        <taxon>Eukaryota</taxon>
        <taxon>Fungi</taxon>
        <taxon>Fungi incertae sedis</taxon>
        <taxon>Mucoromycota</taxon>
        <taxon>Glomeromycotina</taxon>
        <taxon>Glomeromycetes</taxon>
        <taxon>Glomerales</taxon>
        <taxon>Glomeraceae</taxon>
        <taxon>Funneliformis</taxon>
    </lineage>
</organism>
<keyword evidence="3" id="KW-1185">Reference proteome</keyword>
<dbReference type="Proteomes" id="UP000789570">
    <property type="component" value="Unassembled WGS sequence"/>
</dbReference>